<dbReference type="SUPFAM" id="SSF51197">
    <property type="entry name" value="Clavaminate synthase-like"/>
    <property type="match status" value="1"/>
</dbReference>
<dbReference type="PANTHER" id="PTHR30613">
    <property type="entry name" value="UNCHARACTERIZED PROTEIN YBIU-RELATED"/>
    <property type="match status" value="1"/>
</dbReference>
<name>A0A084AYU5_STACB</name>
<dbReference type="PANTHER" id="PTHR30613:SF1">
    <property type="entry name" value="DUF1479 DOMAIN PROTEIN (AFU_ORTHOLOGUE AFUA_5G09280)"/>
    <property type="match status" value="1"/>
</dbReference>
<evidence type="ECO:0000313" key="2">
    <source>
        <dbReference type="Proteomes" id="UP000028045"/>
    </source>
</evidence>
<proteinExistence type="predicted"/>
<dbReference type="InterPro" id="IPR010856">
    <property type="entry name" value="Gig2-like"/>
</dbReference>
<dbReference type="HOGENOM" id="CLU_011148_0_0_1"/>
<organism evidence="1 2">
    <name type="scientific">Stachybotrys chartarum (strain CBS 109288 / IBT 7711)</name>
    <name type="common">Toxic black mold</name>
    <name type="synonym">Stilbospora chartarum</name>
    <dbReference type="NCBI Taxonomy" id="1280523"/>
    <lineage>
        <taxon>Eukaryota</taxon>
        <taxon>Fungi</taxon>
        <taxon>Dikarya</taxon>
        <taxon>Ascomycota</taxon>
        <taxon>Pezizomycotina</taxon>
        <taxon>Sordariomycetes</taxon>
        <taxon>Hypocreomycetidae</taxon>
        <taxon>Hypocreales</taxon>
        <taxon>Stachybotryaceae</taxon>
        <taxon>Stachybotrys</taxon>
    </lineage>
</organism>
<dbReference type="InterPro" id="IPR027443">
    <property type="entry name" value="IPNS-like_sf"/>
</dbReference>
<protein>
    <recommendedName>
        <fullName evidence="3">DUF1479 domain protein</fullName>
    </recommendedName>
</protein>
<accession>A0A084AYU5</accession>
<evidence type="ECO:0008006" key="3">
    <source>
        <dbReference type="Google" id="ProtNLM"/>
    </source>
</evidence>
<dbReference type="OrthoDB" id="8249012at2759"/>
<dbReference type="Proteomes" id="UP000028045">
    <property type="component" value="Unassembled WGS sequence"/>
</dbReference>
<keyword evidence="2" id="KW-1185">Reference proteome</keyword>
<dbReference type="Gene3D" id="2.60.120.330">
    <property type="entry name" value="B-lactam Antibiotic, Isopenicillin N Synthase, Chain"/>
    <property type="match status" value="1"/>
</dbReference>
<reference evidence="1 2" key="1">
    <citation type="journal article" date="2014" name="BMC Genomics">
        <title>Comparative genome sequencing reveals chemotype-specific gene clusters in the toxigenic black mold Stachybotrys.</title>
        <authorList>
            <person name="Semeiks J."/>
            <person name="Borek D."/>
            <person name="Otwinowski Z."/>
            <person name="Grishin N.V."/>
        </authorList>
    </citation>
    <scope>NUCLEOTIDE SEQUENCE [LARGE SCALE GENOMIC DNA]</scope>
    <source>
        <strain evidence="2">CBS 109288 / IBT 7711</strain>
    </source>
</reference>
<gene>
    <name evidence="1" type="ORF">S7711_08669</name>
</gene>
<dbReference type="EMBL" id="KL648437">
    <property type="protein sequence ID" value="KEY70474.1"/>
    <property type="molecule type" value="Genomic_DNA"/>
</dbReference>
<dbReference type="Pfam" id="PF07350">
    <property type="entry name" value="Gig2-like"/>
    <property type="match status" value="1"/>
</dbReference>
<dbReference type="AlphaFoldDB" id="A0A084AYU5"/>
<sequence>MPSLASNQLPLPQRFAKIKQDILAGNEAAITASWARLLAELSAEIDTIARTGSDIIPTIDFSDICHPVKVDEFTDRLRNRGVAIIRRVVPQDVILELGRETRTYIYGNSKTGSCPSRDTSLHSVYWSPVQVKCRAHGNVLLAQKFLMSVWHSSDPTVLVSTKYPVAYADRLRLRGAETPDTDLKAHVDGGSVERWEPDGYGCGSTYQSIWDGFWEEYDPWESNTRIKATSDLYYGGGTCGMFRMFSGWLSLSPMAQGDGSLSVCPMVQLSTAYLLLRPFFAPVNPDPSHPSFLSAENWRLETPTSSTLHGAVPSLSQELSSSLHPHLRLDKAMVSIPDLQPGDYVVWHCDAVYGMDPRVHCNDSNDPLAMYLPACPLTETNALYLARQRKAFLLGLPGPDFGGGSGESSHLSRPGVQEVNEIGGDEGLRAMGLLPWEYEEAETDTDADVVELANNILFPDLYE</sequence>
<evidence type="ECO:0000313" key="1">
    <source>
        <dbReference type="EMBL" id="KEY70474.1"/>
    </source>
</evidence>